<reference evidence="3 4" key="1">
    <citation type="submission" date="2018-09" db="EMBL/GenBank/DDBJ databases">
        <title>Novel species of Arthrobacter.</title>
        <authorList>
            <person name="Liu Q."/>
            <person name="Xin Y.-H."/>
        </authorList>
    </citation>
    <scope>NUCLEOTIDE SEQUENCE [LARGE SCALE GENOMIC DNA]</scope>
    <source>
        <strain evidence="3 4">Hz2</strain>
    </source>
</reference>
<dbReference type="InterPro" id="IPR014710">
    <property type="entry name" value="RmlC-like_jellyroll"/>
</dbReference>
<dbReference type="InterPro" id="IPR010982">
    <property type="entry name" value="Lambda_DNA-bd_dom_sf"/>
</dbReference>
<keyword evidence="4" id="KW-1185">Reference proteome</keyword>
<dbReference type="GO" id="GO:0005829">
    <property type="term" value="C:cytosol"/>
    <property type="evidence" value="ECO:0007669"/>
    <property type="project" value="TreeGrafter"/>
</dbReference>
<evidence type="ECO:0000256" key="1">
    <source>
        <dbReference type="ARBA" id="ARBA00023125"/>
    </source>
</evidence>
<dbReference type="SUPFAM" id="SSF51182">
    <property type="entry name" value="RmlC-like cupins"/>
    <property type="match status" value="1"/>
</dbReference>
<dbReference type="Gene3D" id="2.60.120.10">
    <property type="entry name" value="Jelly Rolls"/>
    <property type="match status" value="1"/>
</dbReference>
<dbReference type="AlphaFoldDB" id="A0A3A5LYL0"/>
<dbReference type="SMART" id="SM00530">
    <property type="entry name" value="HTH_XRE"/>
    <property type="match status" value="1"/>
</dbReference>
<dbReference type="InterPro" id="IPR001387">
    <property type="entry name" value="Cro/C1-type_HTH"/>
</dbReference>
<dbReference type="Gene3D" id="1.10.260.40">
    <property type="entry name" value="lambda repressor-like DNA-binding domains"/>
    <property type="match status" value="1"/>
</dbReference>
<comment type="caution">
    <text evidence="3">The sequence shown here is derived from an EMBL/GenBank/DDBJ whole genome shotgun (WGS) entry which is preliminary data.</text>
</comment>
<proteinExistence type="predicted"/>
<dbReference type="InterPro" id="IPR011051">
    <property type="entry name" value="RmlC_Cupin_sf"/>
</dbReference>
<dbReference type="Proteomes" id="UP000272560">
    <property type="component" value="Unassembled WGS sequence"/>
</dbReference>
<dbReference type="InterPro" id="IPR050807">
    <property type="entry name" value="TransReg_Diox_bact_type"/>
</dbReference>
<dbReference type="RefSeq" id="WP_120149952.1">
    <property type="nucleotide sequence ID" value="NZ_QZVT01000009.1"/>
</dbReference>
<dbReference type="SUPFAM" id="SSF47413">
    <property type="entry name" value="lambda repressor-like DNA-binding domains"/>
    <property type="match status" value="1"/>
</dbReference>
<gene>
    <name evidence="3" type="ORF">D6T63_15460</name>
</gene>
<dbReference type="PANTHER" id="PTHR46797:SF1">
    <property type="entry name" value="METHYLPHOSPHONATE SYNTHASE"/>
    <property type="match status" value="1"/>
</dbReference>
<dbReference type="PROSITE" id="PS50943">
    <property type="entry name" value="HTH_CROC1"/>
    <property type="match status" value="1"/>
</dbReference>
<dbReference type="GO" id="GO:0003677">
    <property type="term" value="F:DNA binding"/>
    <property type="evidence" value="ECO:0007669"/>
    <property type="project" value="UniProtKB-KW"/>
</dbReference>
<accession>A0A3A5LYL0</accession>
<evidence type="ECO:0000313" key="4">
    <source>
        <dbReference type="Proteomes" id="UP000272560"/>
    </source>
</evidence>
<dbReference type="EMBL" id="QZVT01000009">
    <property type="protein sequence ID" value="RJT77331.1"/>
    <property type="molecule type" value="Genomic_DNA"/>
</dbReference>
<keyword evidence="1" id="KW-0238">DNA-binding</keyword>
<name>A0A3A5LYL0_9MICC</name>
<dbReference type="GO" id="GO:0003700">
    <property type="term" value="F:DNA-binding transcription factor activity"/>
    <property type="evidence" value="ECO:0007669"/>
    <property type="project" value="TreeGrafter"/>
</dbReference>
<feature type="domain" description="HTH cro/C1-type" evidence="2">
    <location>
        <begin position="20"/>
        <end position="74"/>
    </location>
</feature>
<dbReference type="CDD" id="cd00093">
    <property type="entry name" value="HTH_XRE"/>
    <property type="match status" value="1"/>
</dbReference>
<dbReference type="Pfam" id="PF01381">
    <property type="entry name" value="HTH_3"/>
    <property type="match status" value="1"/>
</dbReference>
<sequence>MPEDNPDRNVSLRNAVARRITSLRHEKRLSLSSLATEAGIGKGTLSELEAGTRNPTLGTLYALAGPLGVPLTGLVGDEVGRSVSDGVVDARLLSVRTHDDGGTTEVFWLTVAAGGTRVSPPHRPGTTEHLRVVRGSARVGEQGSEQLLAAGASHSWSGDTTHSYSSPDGAEGVLVIETPENVA</sequence>
<dbReference type="PANTHER" id="PTHR46797">
    <property type="entry name" value="HTH-TYPE TRANSCRIPTIONAL REGULATOR"/>
    <property type="match status" value="1"/>
</dbReference>
<organism evidence="3 4">
    <name type="scientific">Arthrobacter cheniae</name>
    <dbReference type="NCBI Taxonomy" id="1258888"/>
    <lineage>
        <taxon>Bacteria</taxon>
        <taxon>Bacillati</taxon>
        <taxon>Actinomycetota</taxon>
        <taxon>Actinomycetes</taxon>
        <taxon>Micrococcales</taxon>
        <taxon>Micrococcaceae</taxon>
        <taxon>Arthrobacter</taxon>
    </lineage>
</organism>
<evidence type="ECO:0000313" key="3">
    <source>
        <dbReference type="EMBL" id="RJT77331.1"/>
    </source>
</evidence>
<evidence type="ECO:0000259" key="2">
    <source>
        <dbReference type="PROSITE" id="PS50943"/>
    </source>
</evidence>
<protein>
    <submittedName>
        <fullName evidence="3">XRE family transcriptional regulator</fullName>
    </submittedName>
</protein>
<dbReference type="OrthoDB" id="9810578at2"/>